<feature type="signal peptide" evidence="6">
    <location>
        <begin position="1"/>
        <end position="21"/>
    </location>
</feature>
<evidence type="ECO:0000313" key="9">
    <source>
        <dbReference type="Proteomes" id="UP000694701"/>
    </source>
</evidence>
<organism evidence="8 9">
    <name type="scientific">Cyprinus carpio</name>
    <name type="common">Common carp</name>
    <dbReference type="NCBI Taxonomy" id="7962"/>
    <lineage>
        <taxon>Eukaryota</taxon>
        <taxon>Metazoa</taxon>
        <taxon>Chordata</taxon>
        <taxon>Craniata</taxon>
        <taxon>Vertebrata</taxon>
        <taxon>Euteleostomi</taxon>
        <taxon>Actinopterygii</taxon>
        <taxon>Neopterygii</taxon>
        <taxon>Teleostei</taxon>
        <taxon>Ostariophysi</taxon>
        <taxon>Cypriniformes</taxon>
        <taxon>Cyprinidae</taxon>
        <taxon>Cyprininae</taxon>
        <taxon>Cyprinus</taxon>
    </lineage>
</organism>
<dbReference type="InterPro" id="IPR051287">
    <property type="entry name" value="TCR_variable_region"/>
</dbReference>
<dbReference type="InterPro" id="IPR013106">
    <property type="entry name" value="Ig_V-set"/>
</dbReference>
<sequence length="145" mass="16489">MKLWLMETLIILGLVVLGCQSEDTVDQPLKHVTKLEGESVTLDCKYNTTSPSQELFWYIQRKEESPKLVLQRNSYGGGSNGTEFQERFYSVVEPLKSVPLIIQRLCVSDSAVYYCALRPTVLTGCLYLIQNQKKHIQGRGRSGWT</sequence>
<dbReference type="GO" id="GO:0002250">
    <property type="term" value="P:adaptive immune response"/>
    <property type="evidence" value="ECO:0007669"/>
    <property type="project" value="UniProtKB-KW"/>
</dbReference>
<feature type="chain" id="PRO_5034326248" evidence="6">
    <location>
        <begin position="22"/>
        <end position="145"/>
    </location>
</feature>
<dbReference type="InterPro" id="IPR003599">
    <property type="entry name" value="Ig_sub"/>
</dbReference>
<evidence type="ECO:0000256" key="3">
    <source>
        <dbReference type="ARBA" id="ARBA00023170"/>
    </source>
</evidence>
<keyword evidence="4" id="KW-0393">Immunoglobulin domain</keyword>
<dbReference type="AlphaFoldDB" id="A0A8C2I630"/>
<evidence type="ECO:0000259" key="7">
    <source>
        <dbReference type="PROSITE" id="PS50835"/>
    </source>
</evidence>
<reference evidence="8" key="1">
    <citation type="submission" date="2025-08" db="UniProtKB">
        <authorList>
            <consortium name="Ensembl"/>
        </authorList>
    </citation>
    <scope>IDENTIFICATION</scope>
</reference>
<keyword evidence="5" id="KW-1279">T cell receptor</keyword>
<dbReference type="Proteomes" id="UP000694701">
    <property type="component" value="Unplaced"/>
</dbReference>
<dbReference type="InterPro" id="IPR013783">
    <property type="entry name" value="Ig-like_fold"/>
</dbReference>
<evidence type="ECO:0000256" key="4">
    <source>
        <dbReference type="ARBA" id="ARBA00023319"/>
    </source>
</evidence>
<dbReference type="PANTHER" id="PTHR19367:SF18">
    <property type="entry name" value="T CELL RECEPTOR ALPHA VARIABLE 16"/>
    <property type="match status" value="1"/>
</dbReference>
<dbReference type="Pfam" id="PF07686">
    <property type="entry name" value="V-set"/>
    <property type="match status" value="1"/>
</dbReference>
<accession>A0A8C2I630</accession>
<protein>
    <submittedName>
        <fullName evidence="8">T-cell receptor alpha/delta variable 31.0</fullName>
    </submittedName>
</protein>
<keyword evidence="2" id="KW-1064">Adaptive immunity</keyword>
<feature type="domain" description="Ig-like" evidence="7">
    <location>
        <begin position="22"/>
        <end position="115"/>
    </location>
</feature>
<dbReference type="InterPro" id="IPR036179">
    <property type="entry name" value="Ig-like_dom_sf"/>
</dbReference>
<dbReference type="SMART" id="SM00409">
    <property type="entry name" value="IG"/>
    <property type="match status" value="1"/>
</dbReference>
<dbReference type="Gene3D" id="2.60.40.10">
    <property type="entry name" value="Immunoglobulins"/>
    <property type="match status" value="1"/>
</dbReference>
<keyword evidence="1 6" id="KW-0732">Signal</keyword>
<dbReference type="SMART" id="SM00406">
    <property type="entry name" value="IGv"/>
    <property type="match status" value="1"/>
</dbReference>
<evidence type="ECO:0000256" key="1">
    <source>
        <dbReference type="ARBA" id="ARBA00022729"/>
    </source>
</evidence>
<evidence type="ECO:0000313" key="8">
    <source>
        <dbReference type="Ensembl" id="ENSCCRP00020075113.1"/>
    </source>
</evidence>
<dbReference type="GO" id="GO:0042101">
    <property type="term" value="C:T cell receptor complex"/>
    <property type="evidence" value="ECO:0007669"/>
    <property type="project" value="UniProtKB-KW"/>
</dbReference>
<name>A0A8C2I630_CYPCA</name>
<evidence type="ECO:0000256" key="5">
    <source>
        <dbReference type="ARBA" id="ARBA00043266"/>
    </source>
</evidence>
<dbReference type="PROSITE" id="PS51257">
    <property type="entry name" value="PROKAR_LIPOPROTEIN"/>
    <property type="match status" value="1"/>
</dbReference>
<dbReference type="PANTHER" id="PTHR19367">
    <property type="entry name" value="T-CELL RECEPTOR ALPHA CHAIN V REGION"/>
    <property type="match status" value="1"/>
</dbReference>
<dbReference type="InterPro" id="IPR007110">
    <property type="entry name" value="Ig-like_dom"/>
</dbReference>
<evidence type="ECO:0000256" key="6">
    <source>
        <dbReference type="SAM" id="SignalP"/>
    </source>
</evidence>
<proteinExistence type="predicted"/>
<dbReference type="SUPFAM" id="SSF48726">
    <property type="entry name" value="Immunoglobulin"/>
    <property type="match status" value="1"/>
</dbReference>
<dbReference type="Ensembl" id="ENSCCRT00020082376.1">
    <property type="protein sequence ID" value="ENSCCRP00020075113.1"/>
    <property type="gene ID" value="ENSCCRG00020034986.1"/>
</dbReference>
<dbReference type="PROSITE" id="PS50835">
    <property type="entry name" value="IG_LIKE"/>
    <property type="match status" value="1"/>
</dbReference>
<keyword evidence="5" id="KW-0391">Immunity</keyword>
<keyword evidence="3" id="KW-0675">Receptor</keyword>
<evidence type="ECO:0000256" key="2">
    <source>
        <dbReference type="ARBA" id="ARBA00023130"/>
    </source>
</evidence>